<gene>
    <name evidence="1" type="ORF">AWRI4233_LOCUS2132</name>
</gene>
<dbReference type="Proteomes" id="UP000714618">
    <property type="component" value="Unassembled WGS sequence"/>
</dbReference>
<dbReference type="EMBL" id="CAIJEO010000003">
    <property type="protein sequence ID" value="CAD0089230.1"/>
    <property type="molecule type" value="Genomic_DNA"/>
</dbReference>
<sequence>MSFCSGFRALFSCFGSNNNSNSNKGLASPPQDREFSFSRVGFYKLLTHVHQSGPRCFTHHKTGNPNIPLRAFVSTPPPYVQPERP</sequence>
<proteinExistence type="predicted"/>
<accession>A0A9N8JN68</accession>
<protein>
    <submittedName>
        <fullName evidence="1">Uncharacterized protein</fullName>
    </submittedName>
</protein>
<name>A0A9N8JN68_9PEZI</name>
<dbReference type="OrthoDB" id="3919332at2759"/>
<evidence type="ECO:0000313" key="1">
    <source>
        <dbReference type="EMBL" id="CAD0089230.1"/>
    </source>
</evidence>
<reference evidence="1" key="1">
    <citation type="submission" date="2020-06" db="EMBL/GenBank/DDBJ databases">
        <authorList>
            <person name="Onetto C."/>
        </authorList>
    </citation>
    <scope>NUCLEOTIDE SEQUENCE</scope>
</reference>
<comment type="caution">
    <text evidence="1">The sequence shown here is derived from an EMBL/GenBank/DDBJ whole genome shotgun (WGS) entry which is preliminary data.</text>
</comment>
<dbReference type="AlphaFoldDB" id="A0A9N8JN68"/>
<organism evidence="1 2">
    <name type="scientific">Aureobasidium mustum</name>
    <dbReference type="NCBI Taxonomy" id="2773714"/>
    <lineage>
        <taxon>Eukaryota</taxon>
        <taxon>Fungi</taxon>
        <taxon>Dikarya</taxon>
        <taxon>Ascomycota</taxon>
        <taxon>Pezizomycotina</taxon>
        <taxon>Dothideomycetes</taxon>
        <taxon>Dothideomycetidae</taxon>
        <taxon>Dothideales</taxon>
        <taxon>Saccotheciaceae</taxon>
        <taxon>Aureobasidium</taxon>
    </lineage>
</organism>
<keyword evidence="2" id="KW-1185">Reference proteome</keyword>
<evidence type="ECO:0000313" key="2">
    <source>
        <dbReference type="Proteomes" id="UP000714618"/>
    </source>
</evidence>